<comment type="caution">
    <text evidence="12">Lacks conserved residue(s) required for the propagation of feature annotation.</text>
</comment>
<evidence type="ECO:0000256" key="15">
    <source>
        <dbReference type="PIRSR" id="PIRSR000099-3"/>
    </source>
</evidence>
<evidence type="ECO:0000256" key="9">
    <source>
        <dbReference type="ARBA" id="ARBA00023027"/>
    </source>
</evidence>
<feature type="binding site" evidence="12 15">
    <location>
        <position position="265"/>
    </location>
    <ligand>
        <name>substrate</name>
    </ligand>
</feature>
<organism evidence="18 19">
    <name type="scientific">Diaminobutyricimonas aerilata</name>
    <dbReference type="NCBI Taxonomy" id="1162967"/>
    <lineage>
        <taxon>Bacteria</taxon>
        <taxon>Bacillati</taxon>
        <taxon>Actinomycetota</taxon>
        <taxon>Actinomycetes</taxon>
        <taxon>Micrococcales</taxon>
        <taxon>Microbacteriaceae</taxon>
        <taxon>Diaminobutyricimonas</taxon>
    </lineage>
</organism>
<accession>A0A2M9CKE5</accession>
<dbReference type="InterPro" id="IPR001692">
    <property type="entry name" value="Histidinol_DH_CS"/>
</dbReference>
<feature type="binding site" evidence="12 16">
    <location>
        <position position="262"/>
    </location>
    <ligand>
        <name>Zn(2+)</name>
        <dbReference type="ChEBI" id="CHEBI:29105"/>
    </ligand>
</feature>
<reference evidence="18 19" key="1">
    <citation type="submission" date="2017-11" db="EMBL/GenBank/DDBJ databases">
        <title>Genomic Encyclopedia of Archaeal and Bacterial Type Strains, Phase II (KMG-II): From Individual Species to Whole Genera.</title>
        <authorList>
            <person name="Goeker M."/>
        </authorList>
    </citation>
    <scope>NUCLEOTIDE SEQUENCE [LARGE SCALE GENOMIC DNA]</scope>
    <source>
        <strain evidence="18 19">DSM 27393</strain>
    </source>
</reference>
<dbReference type="PANTHER" id="PTHR21256:SF2">
    <property type="entry name" value="HISTIDINE BIOSYNTHESIS TRIFUNCTIONAL PROTEIN"/>
    <property type="match status" value="1"/>
</dbReference>
<comment type="function">
    <text evidence="1 12">Catalyzes the sequential NAD-dependent oxidations of L-histidinol to L-histidinaldehyde and then to L-histidine.</text>
</comment>
<dbReference type="SUPFAM" id="SSF53720">
    <property type="entry name" value="ALDH-like"/>
    <property type="match status" value="1"/>
</dbReference>
<keyword evidence="8 12" id="KW-0560">Oxidoreductase</keyword>
<dbReference type="GO" id="GO:0000105">
    <property type="term" value="P:L-histidine biosynthetic process"/>
    <property type="evidence" value="ECO:0007669"/>
    <property type="project" value="UniProtKB-UniRule"/>
</dbReference>
<evidence type="ECO:0000256" key="12">
    <source>
        <dbReference type="HAMAP-Rule" id="MF_01024"/>
    </source>
</evidence>
<dbReference type="PROSITE" id="PS00611">
    <property type="entry name" value="HISOL_DEHYDROGENASE"/>
    <property type="match status" value="1"/>
</dbReference>
<dbReference type="GO" id="GO:0008270">
    <property type="term" value="F:zinc ion binding"/>
    <property type="evidence" value="ECO:0007669"/>
    <property type="project" value="UniProtKB-UniRule"/>
</dbReference>
<evidence type="ECO:0000256" key="4">
    <source>
        <dbReference type="ARBA" id="ARBA00012965"/>
    </source>
</evidence>
<keyword evidence="19" id="KW-1185">Reference proteome</keyword>
<keyword evidence="6 12" id="KW-0479">Metal-binding</keyword>
<evidence type="ECO:0000256" key="6">
    <source>
        <dbReference type="ARBA" id="ARBA00022723"/>
    </source>
</evidence>
<keyword evidence="9 12" id="KW-0520">NAD</keyword>
<comment type="caution">
    <text evidence="18">The sequence shown here is derived from an EMBL/GenBank/DDBJ whole genome shotgun (WGS) entry which is preliminary data.</text>
</comment>
<gene>
    <name evidence="12" type="primary">hisD</name>
    <name evidence="18" type="ORF">CLV46_1945</name>
</gene>
<evidence type="ECO:0000256" key="1">
    <source>
        <dbReference type="ARBA" id="ARBA00003850"/>
    </source>
</evidence>
<keyword evidence="12" id="KW-0028">Amino-acid biosynthesis</keyword>
<evidence type="ECO:0000256" key="17">
    <source>
        <dbReference type="RuleBase" id="RU004175"/>
    </source>
</evidence>
<proteinExistence type="inferred from homology"/>
<feature type="binding site" evidence="12 15">
    <location>
        <position position="365"/>
    </location>
    <ligand>
        <name>substrate</name>
    </ligand>
</feature>
<dbReference type="UniPathway" id="UPA00031">
    <property type="reaction ID" value="UER00014"/>
</dbReference>
<feature type="active site" description="Proton acceptor" evidence="12 14">
    <location>
        <position position="332"/>
    </location>
</feature>
<feature type="binding site" evidence="12 16">
    <location>
        <position position="265"/>
    </location>
    <ligand>
        <name>Zn(2+)</name>
        <dbReference type="ChEBI" id="CHEBI:29105"/>
    </ligand>
</feature>
<evidence type="ECO:0000313" key="18">
    <source>
        <dbReference type="EMBL" id="PJJ72374.1"/>
    </source>
</evidence>
<feature type="binding site" evidence="12 15">
    <location>
        <position position="332"/>
    </location>
    <ligand>
        <name>substrate</name>
    </ligand>
</feature>
<comment type="similarity">
    <text evidence="3 12 13 17">Belongs to the histidinol dehydrogenase family.</text>
</comment>
<sequence length="433" mass="44348">MIQTIDLRPLPASRAALLAAVPRAHVDPASALPIAEGLISDVIARGEEALLEQAERFDGVRPASLRVPSADIAAAVDGLDPVVRAALTEAIARVRAASAAQVPPPAETRIDDGAVVVQRWQAVDRVGLYVPGGKAVYPSSVVMNVVPAQVAGVRSIAIASPAQRESGGVHPTILAAAGLLGIDEVYAMGGAGAVGAFAYGVPSLGLDPVDAITGPGNVFVAAAKRAVAGRVAIDAEAGPTEILVIADATAEADLVAADLVSQAEHDELASALLVTDDAGLAERVIAALPALVERTHHSDRVRTALGGPQSAIVLVDDLEAAARFSNAYGPEHLEIQTADPEAVLESIDSAGAIFLGPHTPVSLGDYLAGSNHVLPTGGQSRFSSGLNTATFLRPQQVVRYDRDALARVRDGIRALSDAEDLPAHGDAVDARFA</sequence>
<keyword evidence="10 12" id="KW-0368">Histidine biosynthesis</keyword>
<name>A0A2M9CKE5_9MICO</name>
<feature type="binding site" evidence="12 15">
    <location>
        <position position="240"/>
    </location>
    <ligand>
        <name>substrate</name>
    </ligand>
</feature>
<feature type="binding site" evidence="12 15">
    <location>
        <position position="419"/>
    </location>
    <ligand>
        <name>substrate</name>
    </ligand>
</feature>
<evidence type="ECO:0000256" key="16">
    <source>
        <dbReference type="PIRSR" id="PIRSR000099-4"/>
    </source>
</evidence>
<comment type="cofactor">
    <cofactor evidence="12 16">
        <name>Zn(2+)</name>
        <dbReference type="ChEBI" id="CHEBI:29105"/>
    </cofactor>
    <text evidence="12 16">Binds 1 zinc ion per subunit.</text>
</comment>
<dbReference type="PRINTS" id="PR00083">
    <property type="entry name" value="HOLDHDRGNASE"/>
</dbReference>
<dbReference type="Gene3D" id="3.40.50.1980">
    <property type="entry name" value="Nitrogenase molybdenum iron protein domain"/>
    <property type="match status" value="2"/>
</dbReference>
<evidence type="ECO:0000256" key="14">
    <source>
        <dbReference type="PIRSR" id="PIRSR000099-1"/>
    </source>
</evidence>
<dbReference type="GO" id="GO:0004399">
    <property type="term" value="F:histidinol dehydrogenase activity"/>
    <property type="evidence" value="ECO:0007669"/>
    <property type="project" value="UniProtKB-UniRule"/>
</dbReference>
<dbReference type="Gene3D" id="1.20.5.1300">
    <property type="match status" value="1"/>
</dbReference>
<evidence type="ECO:0000256" key="5">
    <source>
        <dbReference type="ARBA" id="ARBA00016531"/>
    </source>
</evidence>
<evidence type="ECO:0000256" key="8">
    <source>
        <dbReference type="ARBA" id="ARBA00023002"/>
    </source>
</evidence>
<evidence type="ECO:0000256" key="11">
    <source>
        <dbReference type="ARBA" id="ARBA00049489"/>
    </source>
</evidence>
<dbReference type="RefSeq" id="WP_100364572.1">
    <property type="nucleotide sequence ID" value="NZ_PGFF01000001.1"/>
</dbReference>
<feature type="binding site" evidence="12 16">
    <location>
        <position position="424"/>
    </location>
    <ligand>
        <name>Zn(2+)</name>
        <dbReference type="ChEBI" id="CHEBI:29105"/>
    </ligand>
</feature>
<dbReference type="HAMAP" id="MF_01024">
    <property type="entry name" value="HisD"/>
    <property type="match status" value="1"/>
</dbReference>
<dbReference type="Proteomes" id="UP000228758">
    <property type="component" value="Unassembled WGS sequence"/>
</dbReference>
<dbReference type="EMBL" id="PGFF01000001">
    <property type="protein sequence ID" value="PJJ72374.1"/>
    <property type="molecule type" value="Genomic_DNA"/>
</dbReference>
<protein>
    <recommendedName>
        <fullName evidence="5 12">Histidinol dehydrogenase</fullName>
        <shortName evidence="12">HDH</shortName>
        <ecNumber evidence="4 12">1.1.1.23</ecNumber>
    </recommendedName>
</protein>
<comment type="catalytic activity">
    <reaction evidence="11 12">
        <text>L-histidinol + 2 NAD(+) + H2O = L-histidine + 2 NADH + 3 H(+)</text>
        <dbReference type="Rhea" id="RHEA:20641"/>
        <dbReference type="ChEBI" id="CHEBI:15377"/>
        <dbReference type="ChEBI" id="CHEBI:15378"/>
        <dbReference type="ChEBI" id="CHEBI:57540"/>
        <dbReference type="ChEBI" id="CHEBI:57595"/>
        <dbReference type="ChEBI" id="CHEBI:57699"/>
        <dbReference type="ChEBI" id="CHEBI:57945"/>
        <dbReference type="EC" id="1.1.1.23"/>
    </reaction>
</comment>
<dbReference type="AlphaFoldDB" id="A0A2M9CKE5"/>
<evidence type="ECO:0000313" key="19">
    <source>
        <dbReference type="Proteomes" id="UP000228758"/>
    </source>
</evidence>
<dbReference type="InterPro" id="IPR022695">
    <property type="entry name" value="Histidinol_DH_monofunct"/>
</dbReference>
<feature type="active site" description="Proton acceptor" evidence="12 14">
    <location>
        <position position="331"/>
    </location>
</feature>
<feature type="binding site" evidence="12 15">
    <location>
        <position position="424"/>
    </location>
    <ligand>
        <name>substrate</name>
    </ligand>
</feature>
<comment type="pathway">
    <text evidence="2 12">Amino-acid biosynthesis; L-histidine biosynthesis; L-histidine from 5-phospho-alpha-D-ribose 1-diphosphate: step 9/9.</text>
</comment>
<dbReference type="InterPro" id="IPR012131">
    <property type="entry name" value="Hstdl_DH"/>
</dbReference>
<feature type="binding site" evidence="12 16">
    <location>
        <position position="365"/>
    </location>
    <ligand>
        <name>Zn(2+)</name>
        <dbReference type="ChEBI" id="CHEBI:29105"/>
    </ligand>
</feature>
<dbReference type="GO" id="GO:0051287">
    <property type="term" value="F:NAD binding"/>
    <property type="evidence" value="ECO:0007669"/>
    <property type="project" value="InterPro"/>
</dbReference>
<dbReference type="Pfam" id="PF00815">
    <property type="entry name" value="Histidinol_dh"/>
    <property type="match status" value="1"/>
</dbReference>
<evidence type="ECO:0000256" key="7">
    <source>
        <dbReference type="ARBA" id="ARBA00022833"/>
    </source>
</evidence>
<evidence type="ECO:0000256" key="3">
    <source>
        <dbReference type="ARBA" id="ARBA00010178"/>
    </source>
</evidence>
<evidence type="ECO:0000256" key="13">
    <source>
        <dbReference type="PIRNR" id="PIRNR000099"/>
    </source>
</evidence>
<feature type="binding site" evidence="12 15">
    <location>
        <position position="262"/>
    </location>
    <ligand>
        <name>substrate</name>
    </ligand>
</feature>
<dbReference type="FunFam" id="3.40.50.1980:FF:000001">
    <property type="entry name" value="Histidinol dehydrogenase"/>
    <property type="match status" value="1"/>
</dbReference>
<dbReference type="OrthoDB" id="9805269at2"/>
<dbReference type="PANTHER" id="PTHR21256">
    <property type="entry name" value="HISTIDINOL DEHYDROGENASE HDH"/>
    <property type="match status" value="1"/>
</dbReference>
<dbReference type="InterPro" id="IPR016161">
    <property type="entry name" value="Ald_DH/histidinol_DH"/>
</dbReference>
<dbReference type="EC" id="1.1.1.23" evidence="4 12"/>
<dbReference type="NCBIfam" id="TIGR00069">
    <property type="entry name" value="hisD"/>
    <property type="match status" value="1"/>
</dbReference>
<dbReference type="GO" id="GO:0005829">
    <property type="term" value="C:cytosol"/>
    <property type="evidence" value="ECO:0007669"/>
    <property type="project" value="TreeGrafter"/>
</dbReference>
<keyword evidence="7 12" id="KW-0862">Zinc</keyword>
<evidence type="ECO:0000256" key="2">
    <source>
        <dbReference type="ARBA" id="ARBA00004940"/>
    </source>
</evidence>
<dbReference type="CDD" id="cd06572">
    <property type="entry name" value="Histidinol_dh"/>
    <property type="match status" value="1"/>
</dbReference>
<evidence type="ECO:0000256" key="10">
    <source>
        <dbReference type="ARBA" id="ARBA00023102"/>
    </source>
</evidence>
<dbReference type="PIRSF" id="PIRSF000099">
    <property type="entry name" value="Histidinol_dh"/>
    <property type="match status" value="1"/>
</dbReference>